<dbReference type="OrthoDB" id="9767552at2"/>
<evidence type="ECO:0000313" key="3">
    <source>
        <dbReference type="EMBL" id="KFI20458.1"/>
    </source>
</evidence>
<dbReference type="GO" id="GO:0008713">
    <property type="term" value="F:ADP-heptose-lipopolysaccharide heptosyltransferase activity"/>
    <property type="evidence" value="ECO:0007669"/>
    <property type="project" value="TreeGrafter"/>
</dbReference>
<dbReference type="PANTHER" id="PTHR30160">
    <property type="entry name" value="TETRAACYLDISACCHARIDE 4'-KINASE-RELATED"/>
    <property type="match status" value="1"/>
</dbReference>
<gene>
    <name evidence="3" type="ORF">IB75_03065</name>
</gene>
<evidence type="ECO:0000256" key="1">
    <source>
        <dbReference type="ARBA" id="ARBA00022676"/>
    </source>
</evidence>
<dbReference type="CDD" id="cd03789">
    <property type="entry name" value="GT9_LPS_heptosyltransferase"/>
    <property type="match status" value="1"/>
</dbReference>
<dbReference type="GO" id="GO:0009244">
    <property type="term" value="P:lipopolysaccharide core region biosynthetic process"/>
    <property type="evidence" value="ECO:0007669"/>
    <property type="project" value="TreeGrafter"/>
</dbReference>
<keyword evidence="1" id="KW-0328">Glycosyltransferase</keyword>
<dbReference type="EMBL" id="JPGN01000020">
    <property type="protein sequence ID" value="KFI20458.1"/>
    <property type="molecule type" value="Genomic_DNA"/>
</dbReference>
<reference evidence="3 4" key="1">
    <citation type="submission" date="2014-07" db="EMBL/GenBank/DDBJ databases">
        <title>Comparative analysis of Nitrosococcus oceani genome inventories of strains from Pacific and Atlantic gyres.</title>
        <authorList>
            <person name="Lim C.K."/>
            <person name="Wang L."/>
            <person name="Sayavedra-Soto L.A."/>
            <person name="Klotz M.G."/>
        </authorList>
    </citation>
    <scope>NUCLEOTIDE SEQUENCE [LARGE SCALE GENOMIC DNA]</scope>
    <source>
        <strain evidence="3 4">C-27</strain>
    </source>
</reference>
<dbReference type="PANTHER" id="PTHR30160:SF1">
    <property type="entry name" value="LIPOPOLYSACCHARIDE 1,2-N-ACETYLGLUCOSAMINETRANSFERASE-RELATED"/>
    <property type="match status" value="1"/>
</dbReference>
<dbReference type="Pfam" id="PF01075">
    <property type="entry name" value="Glyco_transf_9"/>
    <property type="match status" value="1"/>
</dbReference>
<organism evidence="3 4">
    <name type="scientific">Nitrosococcus oceani C-27</name>
    <dbReference type="NCBI Taxonomy" id="314279"/>
    <lineage>
        <taxon>Bacteria</taxon>
        <taxon>Pseudomonadati</taxon>
        <taxon>Pseudomonadota</taxon>
        <taxon>Gammaproteobacteria</taxon>
        <taxon>Chromatiales</taxon>
        <taxon>Chromatiaceae</taxon>
        <taxon>Nitrosococcus</taxon>
    </lineage>
</organism>
<dbReference type="SUPFAM" id="SSF53756">
    <property type="entry name" value="UDP-Glycosyltransferase/glycogen phosphorylase"/>
    <property type="match status" value="1"/>
</dbReference>
<protein>
    <submittedName>
        <fullName evidence="3">Glycosyl transferase family 1</fullName>
    </submittedName>
</protein>
<dbReference type="InterPro" id="IPR002201">
    <property type="entry name" value="Glyco_trans_9"/>
</dbReference>
<dbReference type="Gene3D" id="3.40.50.2000">
    <property type="entry name" value="Glycogen Phosphorylase B"/>
    <property type="match status" value="2"/>
</dbReference>
<accession>A0A0E2Z424</accession>
<comment type="caution">
    <text evidence="3">The sequence shown here is derived from an EMBL/GenBank/DDBJ whole genome shotgun (WGS) entry which is preliminary data.</text>
</comment>
<dbReference type="GO" id="GO:0005829">
    <property type="term" value="C:cytosol"/>
    <property type="evidence" value="ECO:0007669"/>
    <property type="project" value="TreeGrafter"/>
</dbReference>
<dbReference type="HOGENOM" id="CLU_038371_0_0_6"/>
<dbReference type="Proteomes" id="UP000028839">
    <property type="component" value="Unassembled WGS sequence"/>
</dbReference>
<proteinExistence type="predicted"/>
<evidence type="ECO:0000313" key="4">
    <source>
        <dbReference type="Proteomes" id="UP000028839"/>
    </source>
</evidence>
<dbReference type="InterPro" id="IPR051199">
    <property type="entry name" value="LPS_LOS_Heptosyltrfase"/>
</dbReference>
<sequence length="302" mass="32944">MRRILFFTLSNIGDAVLTTPALEALHQCFPEATIDLMADPRSSLVFAHCPYRGRIFHKNKKAGWRGLGSLIYQLRRVPYSLVVDLRTDGLAYLLRAQKRLTKRGIKPAGPHAVERHMAVVASLLSPSAPIPPCRVWLQPQQVQFAKAQLSPLPGHRWLALGPGANWPPKIWPASAFTALVNAVKNCFDGVVLVGGLQDRERSQAIGAHLPLPYVDLCGSTDLLQAAAVLQQASIFVGNDSGLGHLAAAMNTPTLTLFGPGRPERYHPWGNRNAYALAPDGQLAQLSATTVAHRLFQLLEKTP</sequence>
<evidence type="ECO:0000256" key="2">
    <source>
        <dbReference type="ARBA" id="ARBA00022679"/>
    </source>
</evidence>
<keyword evidence="2 3" id="KW-0808">Transferase</keyword>
<dbReference type="AlphaFoldDB" id="A0A0E2Z424"/>
<name>A0A0E2Z424_9GAMM</name>